<sequence>MKLSLSVIICTHNPRRNYLDKVLSALQAQTLPVEQWELLLVDNASDQILSSEIDLSWHPQSRHIREEQLGLTPARLRGIREATAETLIFVDDDNVLDSEYLEIALRISKDYPFIGAWGGQIKGEFEVQPPEWTKPYLPFLAIREFQEDKWSNLLHQYETTPCGAGICVRKIVAEKYRDIVGTDLKRLGLDRQGKMLMSGGDSDLAFTACDIGLGTGQFKDLKVIHLIPANRLGEEYIVKLIEGMTYSHVILDSFRGKLPNIQKQSWRRKLNEYYQISKLNPIDRRIYEARKKAQLLGIEEILNSQIQGQGFSS</sequence>
<dbReference type="RefSeq" id="WP_096582182.1">
    <property type="nucleotide sequence ID" value="NZ_CAWNJS010000001.1"/>
</dbReference>
<organism evidence="2 3">
    <name type="scientific">Tolypothrix tenuis PCC 7101</name>
    <dbReference type="NCBI Taxonomy" id="231146"/>
    <lineage>
        <taxon>Bacteria</taxon>
        <taxon>Bacillati</taxon>
        <taxon>Cyanobacteriota</taxon>
        <taxon>Cyanophyceae</taxon>
        <taxon>Nostocales</taxon>
        <taxon>Tolypothrichaceae</taxon>
        <taxon>Tolypothrix</taxon>
    </lineage>
</organism>
<dbReference type="InterPro" id="IPR001173">
    <property type="entry name" value="Glyco_trans_2-like"/>
</dbReference>
<dbReference type="PANTHER" id="PTHR22916">
    <property type="entry name" value="GLYCOSYLTRANSFERASE"/>
    <property type="match status" value="1"/>
</dbReference>
<dbReference type="Pfam" id="PF00535">
    <property type="entry name" value="Glycos_transf_2"/>
    <property type="match status" value="1"/>
</dbReference>
<dbReference type="KEGG" id="ttq:NIES37_61670"/>
<dbReference type="CDD" id="cd00761">
    <property type="entry name" value="Glyco_tranf_GTA_type"/>
    <property type="match status" value="1"/>
</dbReference>
<dbReference type="EMBL" id="AP018248">
    <property type="protein sequence ID" value="BAZ02158.1"/>
    <property type="molecule type" value="Genomic_DNA"/>
</dbReference>
<reference evidence="2 3" key="1">
    <citation type="submission" date="2017-06" db="EMBL/GenBank/DDBJ databases">
        <title>Genome sequencing of cyanobaciteial culture collection at National Institute for Environmental Studies (NIES).</title>
        <authorList>
            <person name="Hirose Y."/>
            <person name="Shimura Y."/>
            <person name="Fujisawa T."/>
            <person name="Nakamura Y."/>
            <person name="Kawachi M."/>
        </authorList>
    </citation>
    <scope>NUCLEOTIDE SEQUENCE [LARGE SCALE GENOMIC DNA]</scope>
    <source>
        <strain evidence="2 3">NIES-37</strain>
    </source>
</reference>
<accession>A0A1Z4N8W1</accession>
<dbReference type="SUPFAM" id="SSF53448">
    <property type="entry name" value="Nucleotide-diphospho-sugar transferases"/>
    <property type="match status" value="1"/>
</dbReference>
<name>A0A1Z4N8W1_9CYAN</name>
<protein>
    <submittedName>
        <fullName evidence="2">Family 2 glycosyl transferase</fullName>
    </submittedName>
</protein>
<dbReference type="AlphaFoldDB" id="A0A1Z4N8W1"/>
<dbReference type="Gene3D" id="3.90.550.10">
    <property type="entry name" value="Spore Coat Polysaccharide Biosynthesis Protein SpsA, Chain A"/>
    <property type="match status" value="1"/>
</dbReference>
<dbReference type="InterPro" id="IPR029044">
    <property type="entry name" value="Nucleotide-diphossugar_trans"/>
</dbReference>
<evidence type="ECO:0000259" key="1">
    <source>
        <dbReference type="Pfam" id="PF00535"/>
    </source>
</evidence>
<feature type="domain" description="Glycosyltransferase 2-like" evidence="1">
    <location>
        <begin position="6"/>
        <end position="150"/>
    </location>
</feature>
<dbReference type="PANTHER" id="PTHR22916:SF64">
    <property type="entry name" value="TRANSFERASE, PUTATIVE-RELATED"/>
    <property type="match status" value="1"/>
</dbReference>
<keyword evidence="3" id="KW-1185">Reference proteome</keyword>
<keyword evidence="2" id="KW-0808">Transferase</keyword>
<evidence type="ECO:0000313" key="3">
    <source>
        <dbReference type="Proteomes" id="UP000218785"/>
    </source>
</evidence>
<proteinExistence type="predicted"/>
<gene>
    <name evidence="2" type="ORF">NIES37_61670</name>
</gene>
<dbReference type="Proteomes" id="UP000218785">
    <property type="component" value="Chromosome"/>
</dbReference>
<evidence type="ECO:0000313" key="2">
    <source>
        <dbReference type="EMBL" id="BAZ02158.1"/>
    </source>
</evidence>
<dbReference type="GO" id="GO:0016740">
    <property type="term" value="F:transferase activity"/>
    <property type="evidence" value="ECO:0007669"/>
    <property type="project" value="UniProtKB-KW"/>
</dbReference>